<keyword evidence="2" id="KW-1185">Reference proteome</keyword>
<dbReference type="Proteomes" id="UP000004980">
    <property type="component" value="Unassembled WGS sequence"/>
</dbReference>
<evidence type="ECO:0000313" key="1">
    <source>
        <dbReference type="EMBL" id="EIM98158.1"/>
    </source>
</evidence>
<sequence length="85" mass="9744">MPGLNLLERFRGKRLKRTAIEYHGKYYAHELTCRHSAGGVDRLSQSLLDARVGLNRHRIDAALVMCQGWAERSRRRSELGKKGPQ</sequence>
<organism evidence="1 2">
    <name type="scientific">Paraburkholderia hospita</name>
    <dbReference type="NCBI Taxonomy" id="169430"/>
    <lineage>
        <taxon>Bacteria</taxon>
        <taxon>Pseudomonadati</taxon>
        <taxon>Pseudomonadota</taxon>
        <taxon>Betaproteobacteria</taxon>
        <taxon>Burkholderiales</taxon>
        <taxon>Burkholderiaceae</taxon>
        <taxon>Paraburkholderia</taxon>
    </lineage>
</organism>
<name>A0ABP2PK71_9BURK</name>
<reference evidence="1 2" key="1">
    <citation type="journal article" date="2012" name="J. Bacteriol.">
        <title>Draft Genome Sequence of the Soil Bacterium Burkholderia terrae Strain BS001, Which Interacts with Fungal Surface Structures.</title>
        <authorList>
            <person name="Nazir R."/>
            <person name="Hansen M.A."/>
            <person name="Sorensen S."/>
            <person name="van Elsas J.D."/>
        </authorList>
    </citation>
    <scope>NUCLEOTIDE SEQUENCE [LARGE SCALE GENOMIC DNA]</scope>
    <source>
        <strain evidence="1 2">BS001</strain>
    </source>
</reference>
<dbReference type="EMBL" id="AKAU01000128">
    <property type="protein sequence ID" value="EIM98158.1"/>
    <property type="molecule type" value="Genomic_DNA"/>
</dbReference>
<evidence type="ECO:0000313" key="2">
    <source>
        <dbReference type="Proteomes" id="UP000004980"/>
    </source>
</evidence>
<dbReference type="RefSeq" id="WP_007586018.1">
    <property type="nucleotide sequence ID" value="NZ_AKAU01000128.1"/>
</dbReference>
<gene>
    <name evidence="1" type="ORF">WQE_25518</name>
</gene>
<protein>
    <submittedName>
        <fullName evidence="1">SNF2-like protein</fullName>
    </submittedName>
</protein>
<comment type="caution">
    <text evidence="1">The sequence shown here is derived from an EMBL/GenBank/DDBJ whole genome shotgun (WGS) entry which is preliminary data.</text>
</comment>
<accession>A0ABP2PK71</accession>
<proteinExistence type="predicted"/>